<accession>W9KWT1</accession>
<feature type="transmembrane region" description="Helical" evidence="4">
    <location>
        <begin position="48"/>
        <end position="67"/>
    </location>
</feature>
<dbReference type="PANTHER" id="PTHR24201">
    <property type="entry name" value="ANK_REP_REGION DOMAIN-CONTAINING PROTEIN"/>
    <property type="match status" value="1"/>
</dbReference>
<dbReference type="Pfam" id="PF24800">
    <property type="entry name" value="DUF7702"/>
    <property type="match status" value="1"/>
</dbReference>
<feature type="transmembrane region" description="Helical" evidence="4">
    <location>
        <begin position="155"/>
        <end position="172"/>
    </location>
</feature>
<dbReference type="SMART" id="SM00248">
    <property type="entry name" value="ANK"/>
    <property type="match status" value="3"/>
</dbReference>
<feature type="repeat" description="ANK" evidence="3">
    <location>
        <begin position="332"/>
        <end position="364"/>
    </location>
</feature>
<keyword evidence="4" id="KW-0472">Membrane</keyword>
<dbReference type="Pfam" id="PF00023">
    <property type="entry name" value="Ank"/>
    <property type="match status" value="1"/>
</dbReference>
<name>W9KWT1_FUSOX</name>
<feature type="transmembrane region" description="Helical" evidence="4">
    <location>
        <begin position="12"/>
        <end position="36"/>
    </location>
</feature>
<evidence type="ECO:0000256" key="2">
    <source>
        <dbReference type="ARBA" id="ARBA00023043"/>
    </source>
</evidence>
<reference evidence="6" key="1">
    <citation type="submission" date="2011-06" db="EMBL/GenBank/DDBJ databases">
        <title>The Genome Sequence of Fusarium oxysporum Fo47.</title>
        <authorList>
            <consortium name="The Broad Institute Genome Sequencing Platform"/>
            <person name="Ma L.-J."/>
            <person name="Gale L.R."/>
            <person name="Schwartz D.C."/>
            <person name="Zhou S."/>
            <person name="Corby-Kistler H."/>
            <person name="Young S.K."/>
            <person name="Zeng Q."/>
            <person name="Gargeya S."/>
            <person name="Fitzgerald M."/>
            <person name="Haas B."/>
            <person name="Abouelleil A."/>
            <person name="Alvarado L."/>
            <person name="Arachchi H.M."/>
            <person name="Berlin A."/>
            <person name="Brown A."/>
            <person name="Chapman S.B."/>
            <person name="Chen Z."/>
            <person name="Dunbar C."/>
            <person name="Freedman E."/>
            <person name="Gearin G."/>
            <person name="Gellesch M."/>
            <person name="Goldberg J."/>
            <person name="Griggs A."/>
            <person name="Gujja S."/>
            <person name="Heiman D."/>
            <person name="Howarth C."/>
            <person name="Larson L."/>
            <person name="Lui A."/>
            <person name="MacDonald P.J.P."/>
            <person name="Mehta T."/>
            <person name="Montmayeur A."/>
            <person name="Murphy C."/>
            <person name="Neiman D."/>
            <person name="Pearson M."/>
            <person name="Priest M."/>
            <person name="Roberts A."/>
            <person name="Saif S."/>
            <person name="Shea T."/>
            <person name="Shenoy N."/>
            <person name="Sisk P."/>
            <person name="Stolte C."/>
            <person name="Sykes S."/>
            <person name="Wortman J."/>
            <person name="Nusbaum C."/>
            <person name="Birren B."/>
        </authorList>
    </citation>
    <scope>NUCLEOTIDE SEQUENCE [LARGE SCALE GENOMIC DNA]</scope>
    <source>
        <strain evidence="6">Fo47</strain>
    </source>
</reference>
<dbReference type="InterPro" id="IPR002110">
    <property type="entry name" value="Ankyrin_rpt"/>
</dbReference>
<feature type="transmembrane region" description="Helical" evidence="4">
    <location>
        <begin position="192"/>
        <end position="210"/>
    </location>
</feature>
<dbReference type="EMBL" id="JH717897">
    <property type="protein sequence ID" value="EWZ48891.1"/>
    <property type="molecule type" value="Genomic_DNA"/>
</dbReference>
<dbReference type="PRINTS" id="PR01415">
    <property type="entry name" value="ANKYRIN"/>
</dbReference>
<dbReference type="PROSITE" id="PS50088">
    <property type="entry name" value="ANK_REPEAT"/>
    <property type="match status" value="3"/>
</dbReference>
<gene>
    <name evidence="6" type="ORF">FOZG_04362</name>
</gene>
<keyword evidence="4" id="KW-1133">Transmembrane helix</keyword>
<keyword evidence="2 3" id="KW-0040">ANK repeat</keyword>
<organism evidence="6">
    <name type="scientific">Fusarium oxysporum Fo47</name>
    <dbReference type="NCBI Taxonomy" id="660027"/>
    <lineage>
        <taxon>Eukaryota</taxon>
        <taxon>Fungi</taxon>
        <taxon>Dikarya</taxon>
        <taxon>Ascomycota</taxon>
        <taxon>Pezizomycotina</taxon>
        <taxon>Sordariomycetes</taxon>
        <taxon>Hypocreomycetidae</taxon>
        <taxon>Hypocreales</taxon>
        <taxon>Nectriaceae</taxon>
        <taxon>Fusarium</taxon>
        <taxon>Fusarium oxysporum species complex</taxon>
    </lineage>
</organism>
<evidence type="ECO:0000256" key="1">
    <source>
        <dbReference type="ARBA" id="ARBA00022737"/>
    </source>
</evidence>
<dbReference type="HOGENOM" id="CLU_650592_0_0_1"/>
<feature type="transmembrane region" description="Helical" evidence="4">
    <location>
        <begin position="79"/>
        <end position="103"/>
    </location>
</feature>
<dbReference type="InterPro" id="IPR050776">
    <property type="entry name" value="Ank_Repeat/CDKN_Inhibitor"/>
</dbReference>
<evidence type="ECO:0000313" key="6">
    <source>
        <dbReference type="EMBL" id="EWZ48891.1"/>
    </source>
</evidence>
<feature type="transmembrane region" description="Helical" evidence="4">
    <location>
        <begin position="230"/>
        <end position="252"/>
    </location>
</feature>
<dbReference type="AlphaFoldDB" id="W9KWT1"/>
<evidence type="ECO:0000259" key="5">
    <source>
        <dbReference type="Pfam" id="PF24800"/>
    </source>
</evidence>
<dbReference type="Proteomes" id="UP000030766">
    <property type="component" value="Unassembled WGS sequence"/>
</dbReference>
<protein>
    <recommendedName>
        <fullName evidence="5">DUF7702 domain-containing protein</fullName>
    </recommendedName>
</protein>
<dbReference type="InterPro" id="IPR056119">
    <property type="entry name" value="DUF7702"/>
</dbReference>
<keyword evidence="4" id="KW-0812">Transmembrane</keyword>
<feature type="domain" description="DUF7702" evidence="5">
    <location>
        <begin position="18"/>
        <end position="251"/>
    </location>
</feature>
<evidence type="ECO:0000256" key="4">
    <source>
        <dbReference type="SAM" id="Phobius"/>
    </source>
</evidence>
<dbReference type="VEuPathDB" id="FungiDB:FOZG_04362"/>
<dbReference type="Gene3D" id="1.25.40.20">
    <property type="entry name" value="Ankyrin repeat-containing domain"/>
    <property type="match status" value="1"/>
</dbReference>
<sequence>MATPNSQPPSPPTTACIGLSATALIVFIILLFPALYVAYKHRKAGKAWFPPFMFFFIFRITSDIYYLSRRNEPDTPTAFAMIAASACTATLSVSIIGLIYEALNLPLFPYKRQRNRIVVIAMNVIYNIGTILAAYGGMRDTTMPNNIKNEAADQAGNVIMFIVMLGTLVWLYPAGKHIYYARQDISYRSAEVLMMAAAPATVLQLIRMNYDLIYSLTQIPTLHPTTGSFAIRFVTFSLQFAIVGMVVVAGWLNGNPKSTKNYQSTIPPKEPLEQSDLSLLDGAMSHLVLDTDSPYWSLEPNKALLQAVKEERLDILTKLVERGVDTGTRDEKGRTPLFYAAEAENVEIASRLLQKGASPNAQDDEGQTALSRASFEGNVDVMSLLLASGAEVDLADAEGWTPLMTASEQGHDEVVALLLAWS</sequence>
<reference evidence="6" key="2">
    <citation type="submission" date="2012-06" db="EMBL/GenBank/DDBJ databases">
        <title>Annotation of the Genome Sequence of Fusarium oxysporum Fo47.</title>
        <authorList>
            <consortium name="The Broad Institute Genomics Platform"/>
            <person name="Ma L.-J."/>
            <person name="Corby-Kistler H."/>
            <person name="Broz K."/>
            <person name="Gale L.R."/>
            <person name="Jonkers W."/>
            <person name="O'Donnell K."/>
            <person name="Ploetz R."/>
            <person name="Steinberg C."/>
            <person name="Schwartz D.C."/>
            <person name="VanEtten H."/>
            <person name="Zhou S."/>
            <person name="Young S.K."/>
            <person name="Zeng Q."/>
            <person name="Gargeya S."/>
            <person name="Fitzgerald M."/>
            <person name="Abouelleil A."/>
            <person name="Alvarado L."/>
            <person name="Chapman S.B."/>
            <person name="Gainer-Dewar J."/>
            <person name="Goldberg J."/>
            <person name="Griggs A."/>
            <person name="Gujja S."/>
            <person name="Hansen M."/>
            <person name="Howarth C."/>
            <person name="Imamovic A."/>
            <person name="Ireland A."/>
            <person name="Larimer J."/>
            <person name="McCowan C."/>
            <person name="Murphy C."/>
            <person name="Pearson M."/>
            <person name="Poon T.W."/>
            <person name="Priest M."/>
            <person name="Roberts A."/>
            <person name="Saif S."/>
            <person name="Shea T."/>
            <person name="Sykes S."/>
            <person name="Wortman J."/>
            <person name="Nusbaum C."/>
            <person name="Birren B."/>
        </authorList>
    </citation>
    <scope>NUCLEOTIDE SEQUENCE</scope>
    <source>
        <strain evidence="6">Fo47</strain>
    </source>
</reference>
<dbReference type="PROSITE" id="PS50297">
    <property type="entry name" value="ANK_REP_REGION"/>
    <property type="match status" value="3"/>
</dbReference>
<feature type="repeat" description="ANK" evidence="3">
    <location>
        <begin position="365"/>
        <end position="397"/>
    </location>
</feature>
<feature type="repeat" description="ANK" evidence="3">
    <location>
        <begin position="398"/>
        <end position="422"/>
    </location>
</feature>
<feature type="transmembrane region" description="Helical" evidence="4">
    <location>
        <begin position="115"/>
        <end position="135"/>
    </location>
</feature>
<proteinExistence type="predicted"/>
<dbReference type="SUPFAM" id="SSF48403">
    <property type="entry name" value="Ankyrin repeat"/>
    <property type="match status" value="1"/>
</dbReference>
<dbReference type="Pfam" id="PF12796">
    <property type="entry name" value="Ank_2"/>
    <property type="match status" value="1"/>
</dbReference>
<dbReference type="InterPro" id="IPR036770">
    <property type="entry name" value="Ankyrin_rpt-contain_sf"/>
</dbReference>
<evidence type="ECO:0000256" key="3">
    <source>
        <dbReference type="PROSITE-ProRule" id="PRU00023"/>
    </source>
</evidence>
<keyword evidence="1" id="KW-0677">Repeat</keyword>